<proteinExistence type="predicted"/>
<feature type="chain" id="PRO_5042828947" evidence="2">
    <location>
        <begin position="23"/>
        <end position="215"/>
    </location>
</feature>
<protein>
    <submittedName>
        <fullName evidence="3">Uncharacterized protein</fullName>
    </submittedName>
</protein>
<reference evidence="3 4" key="1">
    <citation type="submission" date="2024-02" db="EMBL/GenBank/DDBJ databases">
        <title>High-quality chromosome-scale genome assembly of Pensacola bahiagrass (Paspalum notatum Flugge var. saurae).</title>
        <authorList>
            <person name="Vega J.M."/>
            <person name="Podio M."/>
            <person name="Orjuela J."/>
            <person name="Siena L.A."/>
            <person name="Pessino S.C."/>
            <person name="Combes M.C."/>
            <person name="Mariac C."/>
            <person name="Albertini E."/>
            <person name="Pupilli F."/>
            <person name="Ortiz J.P.A."/>
            <person name="Leblanc O."/>
        </authorList>
    </citation>
    <scope>NUCLEOTIDE SEQUENCE [LARGE SCALE GENOMIC DNA]</scope>
    <source>
        <strain evidence="3">R1</strain>
        <tissue evidence="3">Leaf</tissue>
    </source>
</reference>
<dbReference type="Proteomes" id="UP001341281">
    <property type="component" value="Chromosome 01"/>
</dbReference>
<keyword evidence="4" id="KW-1185">Reference proteome</keyword>
<name>A0AAQ3SF37_PASNO</name>
<evidence type="ECO:0000313" key="4">
    <source>
        <dbReference type="Proteomes" id="UP001341281"/>
    </source>
</evidence>
<feature type="region of interest" description="Disordered" evidence="1">
    <location>
        <begin position="89"/>
        <end position="109"/>
    </location>
</feature>
<evidence type="ECO:0000256" key="1">
    <source>
        <dbReference type="SAM" id="MobiDB-lite"/>
    </source>
</evidence>
<dbReference type="EMBL" id="CP144745">
    <property type="protein sequence ID" value="WVZ50026.1"/>
    <property type="molecule type" value="Genomic_DNA"/>
</dbReference>
<feature type="signal peptide" evidence="2">
    <location>
        <begin position="1"/>
        <end position="22"/>
    </location>
</feature>
<evidence type="ECO:0000256" key="2">
    <source>
        <dbReference type="SAM" id="SignalP"/>
    </source>
</evidence>
<gene>
    <name evidence="3" type="ORF">U9M48_001325</name>
</gene>
<keyword evidence="2" id="KW-0732">Signal</keyword>
<dbReference type="AlphaFoldDB" id="A0AAQ3SF37"/>
<evidence type="ECO:0000313" key="3">
    <source>
        <dbReference type="EMBL" id="WVZ50026.1"/>
    </source>
</evidence>
<sequence length="215" mass="23839">MSKSKNVLCWQVLLNLFLCIHQKHRGGFQHSSFLPGGTTIAVGRFSAENGVIKVRSSTKENYYEDLVPNDSLNPASAIMGPNLPQVVLPQNTTKGSKGENAPAQQAKPTYQRTLSGGLQSEDEIQERVQFLSAWQKVVLEMEHWGWSKNWVLQGLPFRDGGSITKGIHSICLKEISYLSPTNKATTPTSPHNAKACLMHPCPSHIRKTNRFWATG</sequence>
<organism evidence="3 4">
    <name type="scientific">Paspalum notatum var. saurae</name>
    <dbReference type="NCBI Taxonomy" id="547442"/>
    <lineage>
        <taxon>Eukaryota</taxon>
        <taxon>Viridiplantae</taxon>
        <taxon>Streptophyta</taxon>
        <taxon>Embryophyta</taxon>
        <taxon>Tracheophyta</taxon>
        <taxon>Spermatophyta</taxon>
        <taxon>Magnoliopsida</taxon>
        <taxon>Liliopsida</taxon>
        <taxon>Poales</taxon>
        <taxon>Poaceae</taxon>
        <taxon>PACMAD clade</taxon>
        <taxon>Panicoideae</taxon>
        <taxon>Andropogonodae</taxon>
        <taxon>Paspaleae</taxon>
        <taxon>Paspalinae</taxon>
        <taxon>Paspalum</taxon>
    </lineage>
</organism>
<accession>A0AAQ3SF37</accession>